<organism evidence="1 2">
    <name type="scientific">SAR324 cluster bacterium</name>
    <dbReference type="NCBI Taxonomy" id="2024889"/>
    <lineage>
        <taxon>Bacteria</taxon>
        <taxon>Deltaproteobacteria</taxon>
        <taxon>SAR324 cluster</taxon>
    </lineage>
</organism>
<reference evidence="2" key="1">
    <citation type="submission" date="2017-09" db="EMBL/GenBank/DDBJ databases">
        <title>The Reconstruction of 2,631 Draft Metagenome-Assembled Genomes from the Global Oceans.</title>
        <authorList>
            <person name="Tully B.J."/>
            <person name="Graham E.D."/>
            <person name="Heidelberg J.F."/>
        </authorList>
    </citation>
    <scope>NUCLEOTIDE SEQUENCE [LARGE SCALE GENOMIC DNA]</scope>
</reference>
<dbReference type="AlphaFoldDB" id="A0A2D6YIF2"/>
<name>A0A2D6YIF2_9DELT</name>
<evidence type="ECO:0000313" key="2">
    <source>
        <dbReference type="Proteomes" id="UP000226525"/>
    </source>
</evidence>
<comment type="caution">
    <text evidence="1">The sequence shown here is derived from an EMBL/GenBank/DDBJ whole genome shotgun (WGS) entry which is preliminary data.</text>
</comment>
<evidence type="ECO:0000313" key="1">
    <source>
        <dbReference type="EMBL" id="MAH62902.1"/>
    </source>
</evidence>
<dbReference type="Proteomes" id="UP000226525">
    <property type="component" value="Unassembled WGS sequence"/>
</dbReference>
<gene>
    <name evidence="1" type="ORF">CMN54_05535</name>
</gene>
<sequence length="59" mass="6589">MTGDGIANRLKVELSQLQMDTQRPAQQLSLHRLQASTLRNLLLISSTTIDELSRGIARQ</sequence>
<dbReference type="EMBL" id="NZEX01000059">
    <property type="protein sequence ID" value="MAH62902.1"/>
    <property type="molecule type" value="Genomic_DNA"/>
</dbReference>
<accession>A0A2D6YIF2</accession>
<proteinExistence type="predicted"/>
<protein>
    <submittedName>
        <fullName evidence="1">Uncharacterized protein</fullName>
    </submittedName>
</protein>